<dbReference type="InterPro" id="IPR050806">
    <property type="entry name" value="pacC/RIM101"/>
</dbReference>
<evidence type="ECO:0000256" key="5">
    <source>
        <dbReference type="ARBA" id="ARBA00022771"/>
    </source>
</evidence>
<feature type="region of interest" description="Disordered" evidence="10">
    <location>
        <begin position="182"/>
        <end position="206"/>
    </location>
</feature>
<evidence type="ECO:0000259" key="11">
    <source>
        <dbReference type="PROSITE" id="PS50157"/>
    </source>
</evidence>
<reference evidence="12 13" key="1">
    <citation type="journal article" date="2018" name="MBio">
        <title>Comparative Genomics Reveals the Core Gene Toolbox for the Fungus-Insect Symbiosis.</title>
        <authorList>
            <person name="Wang Y."/>
            <person name="Stata M."/>
            <person name="Wang W."/>
            <person name="Stajich J.E."/>
            <person name="White M.M."/>
            <person name="Moncalvo J.M."/>
        </authorList>
    </citation>
    <scope>NUCLEOTIDE SEQUENCE [LARGE SCALE GENOMIC DNA]</scope>
    <source>
        <strain evidence="12 13">SWE-8-4</strain>
    </source>
</reference>
<accession>A0A2T9YQH6</accession>
<evidence type="ECO:0000256" key="8">
    <source>
        <dbReference type="ARBA" id="ARBA00038089"/>
    </source>
</evidence>
<dbReference type="FunFam" id="3.30.160.60:FF:002343">
    <property type="entry name" value="Zinc finger protein 33A"/>
    <property type="match status" value="1"/>
</dbReference>
<keyword evidence="6" id="KW-0862">Zinc</keyword>
<evidence type="ECO:0000256" key="1">
    <source>
        <dbReference type="ARBA" id="ARBA00004123"/>
    </source>
</evidence>
<dbReference type="GO" id="GO:0008270">
    <property type="term" value="F:zinc ion binding"/>
    <property type="evidence" value="ECO:0007669"/>
    <property type="project" value="UniProtKB-KW"/>
</dbReference>
<dbReference type="Gene3D" id="3.30.160.60">
    <property type="entry name" value="Classic Zinc Finger"/>
    <property type="match status" value="2"/>
</dbReference>
<dbReference type="STRING" id="133385.A0A2T9YQH6"/>
<dbReference type="PROSITE" id="PS00028">
    <property type="entry name" value="ZINC_FINGER_C2H2_1"/>
    <property type="match status" value="1"/>
</dbReference>
<keyword evidence="3" id="KW-0479">Metal-binding</keyword>
<dbReference type="PROSITE" id="PS50157">
    <property type="entry name" value="ZINC_FINGER_C2H2_2"/>
    <property type="match status" value="2"/>
</dbReference>
<sequence length="468" mass="53839">MDLLLECKWEGCNCKGFKDADELYKHLTNDHIGRKAKKNLCLDCKWQGCNVKTFKRDHITSHLRVHIPLKPHVCKECGKSFKRPQDLKKHEKKHPEFKTQKNSINYSFLMDNKDPKVSNKHSFNSFINYSVPSFIKQSTSPLTQDFKSDTLFAAQANDKFRDTPVFLNNYTSRAPSITDKMISNTRSNTFPNNNINLDSTPLMEPPRLTRKTRTFNERLIYNNDKNSDASNTFKNNMLLFEKTNPNNRSFFNKSECLTSLDASLRFDSNKTQNFYKNQAEFNKFIPNYNSGNLKSLNKDSLSDGGRYDDSDKFLESPEKQSYGFYKKPKIDNIPKPAWSALNDNISSPNSVFGLNSKKANYSNLERFMGSSTIKPFNNPALSLTRLEPLHSKFLNSDSEFTPSSRPRLNSTCDISLNLNSGIKLEPNLNLHSSKVSLPPISVLTRFIETSDDPKQKNRFLQKARTFKF</sequence>
<dbReference type="GO" id="GO:0005634">
    <property type="term" value="C:nucleus"/>
    <property type="evidence" value="ECO:0007669"/>
    <property type="project" value="UniProtKB-SubCell"/>
</dbReference>
<dbReference type="InterPro" id="IPR013087">
    <property type="entry name" value="Znf_C2H2_type"/>
</dbReference>
<keyword evidence="4" id="KW-0677">Repeat</keyword>
<dbReference type="AlphaFoldDB" id="A0A2T9YQH6"/>
<dbReference type="PANTHER" id="PTHR47257:SF1">
    <property type="entry name" value="PH-RESPONSE TRANSCRIPTION FACTOR PACC_RIM101"/>
    <property type="match status" value="1"/>
</dbReference>
<proteinExistence type="inferred from homology"/>
<comment type="caution">
    <text evidence="12">The sequence shown here is derived from an EMBL/GenBank/DDBJ whole genome shotgun (WGS) entry which is preliminary data.</text>
</comment>
<evidence type="ECO:0000256" key="6">
    <source>
        <dbReference type="ARBA" id="ARBA00022833"/>
    </source>
</evidence>
<evidence type="ECO:0000256" key="4">
    <source>
        <dbReference type="ARBA" id="ARBA00022737"/>
    </source>
</evidence>
<dbReference type="Proteomes" id="UP000245383">
    <property type="component" value="Unassembled WGS sequence"/>
</dbReference>
<keyword evidence="2" id="KW-0678">Repressor</keyword>
<gene>
    <name evidence="12" type="ORF">BB561_002413</name>
</gene>
<dbReference type="InterPro" id="IPR036236">
    <property type="entry name" value="Znf_C2H2_sf"/>
</dbReference>
<dbReference type="SUPFAM" id="SSF57667">
    <property type="entry name" value="beta-beta-alpha zinc fingers"/>
    <property type="match status" value="1"/>
</dbReference>
<feature type="domain" description="C2H2-type" evidence="11">
    <location>
        <begin position="42"/>
        <end position="71"/>
    </location>
</feature>
<dbReference type="OrthoDB" id="6155966at2759"/>
<evidence type="ECO:0000256" key="2">
    <source>
        <dbReference type="ARBA" id="ARBA00022491"/>
    </source>
</evidence>
<keyword evidence="5 9" id="KW-0863">Zinc-finger</keyword>
<dbReference type="SMART" id="SM00355">
    <property type="entry name" value="ZnF_C2H2"/>
    <property type="match status" value="3"/>
</dbReference>
<keyword evidence="7" id="KW-0539">Nucleus</keyword>
<name>A0A2T9YQH6_9FUNG</name>
<organism evidence="12 13">
    <name type="scientific">Smittium simulii</name>
    <dbReference type="NCBI Taxonomy" id="133385"/>
    <lineage>
        <taxon>Eukaryota</taxon>
        <taxon>Fungi</taxon>
        <taxon>Fungi incertae sedis</taxon>
        <taxon>Zoopagomycota</taxon>
        <taxon>Kickxellomycotina</taxon>
        <taxon>Harpellomycetes</taxon>
        <taxon>Harpellales</taxon>
        <taxon>Legeriomycetaceae</taxon>
        <taxon>Smittium</taxon>
    </lineage>
</organism>
<comment type="subcellular location">
    <subcellularLocation>
        <location evidence="1">Nucleus</location>
    </subcellularLocation>
</comment>
<dbReference type="PANTHER" id="PTHR47257">
    <property type="entry name" value="PH-RESPONSE TRANSCRIPTION FACTOR PACC/RIM101"/>
    <property type="match status" value="1"/>
</dbReference>
<evidence type="ECO:0000256" key="7">
    <source>
        <dbReference type="ARBA" id="ARBA00023242"/>
    </source>
</evidence>
<dbReference type="EMBL" id="MBFR01000082">
    <property type="protein sequence ID" value="PVU94610.1"/>
    <property type="molecule type" value="Genomic_DNA"/>
</dbReference>
<evidence type="ECO:0000256" key="9">
    <source>
        <dbReference type="PROSITE-ProRule" id="PRU00042"/>
    </source>
</evidence>
<comment type="similarity">
    <text evidence="8">Belongs to the pacC/RIM101 family.</text>
</comment>
<evidence type="ECO:0000313" key="13">
    <source>
        <dbReference type="Proteomes" id="UP000245383"/>
    </source>
</evidence>
<feature type="domain" description="C2H2-type" evidence="11">
    <location>
        <begin position="72"/>
        <end position="99"/>
    </location>
</feature>
<feature type="compositionally biased region" description="Polar residues" evidence="10">
    <location>
        <begin position="182"/>
        <end position="199"/>
    </location>
</feature>
<keyword evidence="13" id="KW-1185">Reference proteome</keyword>
<evidence type="ECO:0000313" key="12">
    <source>
        <dbReference type="EMBL" id="PVU94610.1"/>
    </source>
</evidence>
<evidence type="ECO:0000256" key="10">
    <source>
        <dbReference type="SAM" id="MobiDB-lite"/>
    </source>
</evidence>
<dbReference type="Pfam" id="PF00096">
    <property type="entry name" value="zf-C2H2"/>
    <property type="match status" value="1"/>
</dbReference>
<evidence type="ECO:0000256" key="3">
    <source>
        <dbReference type="ARBA" id="ARBA00022723"/>
    </source>
</evidence>
<protein>
    <recommendedName>
        <fullName evidence="11">C2H2-type domain-containing protein</fullName>
    </recommendedName>
</protein>